<dbReference type="Proteomes" id="UP001159363">
    <property type="component" value="Chromosome 2"/>
</dbReference>
<accession>A0ABQ9I9L3</accession>
<evidence type="ECO:0000313" key="1">
    <source>
        <dbReference type="EMBL" id="KAJ8892598.1"/>
    </source>
</evidence>
<organism evidence="1 2">
    <name type="scientific">Dryococelus australis</name>
    <dbReference type="NCBI Taxonomy" id="614101"/>
    <lineage>
        <taxon>Eukaryota</taxon>
        <taxon>Metazoa</taxon>
        <taxon>Ecdysozoa</taxon>
        <taxon>Arthropoda</taxon>
        <taxon>Hexapoda</taxon>
        <taxon>Insecta</taxon>
        <taxon>Pterygota</taxon>
        <taxon>Neoptera</taxon>
        <taxon>Polyneoptera</taxon>
        <taxon>Phasmatodea</taxon>
        <taxon>Verophasmatodea</taxon>
        <taxon>Anareolatae</taxon>
        <taxon>Phasmatidae</taxon>
        <taxon>Eurycanthinae</taxon>
        <taxon>Dryococelus</taxon>
    </lineage>
</organism>
<evidence type="ECO:0000313" key="2">
    <source>
        <dbReference type="Proteomes" id="UP001159363"/>
    </source>
</evidence>
<keyword evidence="2" id="KW-1185">Reference proteome</keyword>
<protein>
    <submittedName>
        <fullName evidence="1">Uncharacterized protein</fullName>
    </submittedName>
</protein>
<gene>
    <name evidence="1" type="ORF">PR048_005179</name>
</gene>
<comment type="caution">
    <text evidence="1">The sequence shown here is derived from an EMBL/GenBank/DDBJ whole genome shotgun (WGS) entry which is preliminary data.</text>
</comment>
<sequence length="67" mass="7634">MGMMAINQLDVHLKYGGMKPGYDQQLSCAHVTMYVIFNPLYVGQYKDITIGYHNVHFKPLGLSEQVE</sequence>
<reference evidence="1 2" key="1">
    <citation type="submission" date="2023-02" db="EMBL/GenBank/DDBJ databases">
        <title>LHISI_Scaffold_Assembly.</title>
        <authorList>
            <person name="Stuart O.P."/>
            <person name="Cleave R."/>
            <person name="Magrath M.J.L."/>
            <person name="Mikheyev A.S."/>
        </authorList>
    </citation>
    <scope>NUCLEOTIDE SEQUENCE [LARGE SCALE GENOMIC DNA]</scope>
    <source>
        <strain evidence="1">Daus_M_001</strain>
        <tissue evidence="1">Leg muscle</tissue>
    </source>
</reference>
<dbReference type="EMBL" id="JARBHB010000002">
    <property type="protein sequence ID" value="KAJ8892598.1"/>
    <property type="molecule type" value="Genomic_DNA"/>
</dbReference>
<proteinExistence type="predicted"/>
<name>A0ABQ9I9L3_9NEOP</name>